<evidence type="ECO:0000259" key="1">
    <source>
        <dbReference type="PROSITE" id="PS50181"/>
    </source>
</evidence>
<sequence length="733" mass="84042">MPISSDHVLAPCPPEHLSLLPLSDTNQEDFFIITGYNDTKHEHVIYPEFTWNVMAYAIMKTERRKLTGKKKQFDLKIFLGLPLDLILEIFGHLHPIDIYHIVQTSKSLRNIVLARNSASLWKTCFSRHPEVPSCPPDISAPQWATLLFGPEICDYCGTYSALPDFTFRQHLCDACLGRLCISKVAALYEPDDIVWRLVPATHKYVGYHHWGMLKYHGLQHGEYMRKDLQVMTQKLKELREDIAKNKSGSKAVFEAFTESTEEQHAATCNEWAVEIYNSVENEYEDLISSLRARITERLIGLGHDPDDISSIDLIKNLDFYGPRKTLRLTRRFWRENKPSFEALIASRKEKRQRFERETLLYTRRRAIQSTYFEYQKTLSPMTWETFPDYTALLHFEDICSLLNDPSDAELNELVCSEVFAKLPEYLHKWHQLQLQRCFALLPDTKATGLTDPTISMHKLYLATSVFTCIYSDCKGKNGAAEICLFGWDDVSVHAGCPEFEMNAPNHLAFSTSGSVIAGALVSFLGLDPTTASVSDMDRLNARLLCAECPQKPHKGGKGRQIYTWREYVKHANDTILDALHLTQSWHLLSPDTTALVRLRERKPVDHSWTCNHCAAHVDDFVSRSDARKHVRKVHSISAPRDGDDIINYRGADIRRYIKKPDILVESPLAEFRCARCPDMGKRLYSTRQLEQHLRRKHKVSTLEIGRDFVKVQLIQRSSTTIDSSAARHGTTIS</sequence>
<dbReference type="PROSITE" id="PS50181">
    <property type="entry name" value="FBOX"/>
    <property type="match status" value="1"/>
</dbReference>
<dbReference type="InterPro" id="IPR001810">
    <property type="entry name" value="F-box_dom"/>
</dbReference>
<feature type="domain" description="F-box" evidence="1">
    <location>
        <begin position="75"/>
        <end position="124"/>
    </location>
</feature>
<evidence type="ECO:0000313" key="2">
    <source>
        <dbReference type="EMBL" id="KAF5385297.1"/>
    </source>
</evidence>
<reference evidence="2 3" key="1">
    <citation type="journal article" date="2020" name="ISME J.">
        <title>Uncovering the hidden diversity of litter-decomposition mechanisms in mushroom-forming fungi.</title>
        <authorList>
            <person name="Floudas D."/>
            <person name="Bentzer J."/>
            <person name="Ahren D."/>
            <person name="Johansson T."/>
            <person name="Persson P."/>
            <person name="Tunlid A."/>
        </authorList>
    </citation>
    <scope>NUCLEOTIDE SEQUENCE [LARGE SCALE GENOMIC DNA]</scope>
    <source>
        <strain evidence="2 3">CBS 661.87</strain>
    </source>
</reference>
<dbReference type="EMBL" id="JAACJP010000004">
    <property type="protein sequence ID" value="KAF5385297.1"/>
    <property type="molecule type" value="Genomic_DNA"/>
</dbReference>
<evidence type="ECO:0000313" key="3">
    <source>
        <dbReference type="Proteomes" id="UP000565441"/>
    </source>
</evidence>
<proteinExistence type="predicted"/>
<dbReference type="SUPFAM" id="SSF81383">
    <property type="entry name" value="F-box domain"/>
    <property type="match status" value="1"/>
</dbReference>
<dbReference type="Proteomes" id="UP000565441">
    <property type="component" value="Unassembled WGS sequence"/>
</dbReference>
<organism evidence="2 3">
    <name type="scientific">Tricholomella constricta</name>
    <dbReference type="NCBI Taxonomy" id="117010"/>
    <lineage>
        <taxon>Eukaryota</taxon>
        <taxon>Fungi</taxon>
        <taxon>Dikarya</taxon>
        <taxon>Basidiomycota</taxon>
        <taxon>Agaricomycotina</taxon>
        <taxon>Agaricomycetes</taxon>
        <taxon>Agaricomycetidae</taxon>
        <taxon>Agaricales</taxon>
        <taxon>Tricholomatineae</taxon>
        <taxon>Lyophyllaceae</taxon>
        <taxon>Tricholomella</taxon>
    </lineage>
</organism>
<protein>
    <recommendedName>
        <fullName evidence="1">F-box domain-containing protein</fullName>
    </recommendedName>
</protein>
<comment type="caution">
    <text evidence="2">The sequence shown here is derived from an EMBL/GenBank/DDBJ whole genome shotgun (WGS) entry which is preliminary data.</text>
</comment>
<dbReference type="Pfam" id="PF00646">
    <property type="entry name" value="F-box"/>
    <property type="match status" value="1"/>
</dbReference>
<dbReference type="CDD" id="cd09917">
    <property type="entry name" value="F-box_SF"/>
    <property type="match status" value="1"/>
</dbReference>
<dbReference type="InterPro" id="IPR036047">
    <property type="entry name" value="F-box-like_dom_sf"/>
</dbReference>
<dbReference type="Gene3D" id="1.20.1280.50">
    <property type="match status" value="1"/>
</dbReference>
<keyword evidence="3" id="KW-1185">Reference proteome</keyword>
<dbReference type="AlphaFoldDB" id="A0A8H5M952"/>
<dbReference type="OrthoDB" id="2823912at2759"/>
<accession>A0A8H5M952</accession>
<name>A0A8H5M952_9AGAR</name>
<gene>
    <name evidence="2" type="ORF">D9615_000930</name>
</gene>